<dbReference type="AlphaFoldDB" id="A0A8B2NSR3"/>
<proteinExistence type="predicted"/>
<sequence>MPQVAILPPSSDDRFSDRTAVEWPTVALTAAVYGGWLTLTYFHAAVPALILVPALVWVVAWHSSLQHEIVHGHPTRWRAVNRALGFVPLSLWVPFARYRMLHLAHHRDERLTDPLDDPESYYWAPADWSALSPWARLLVGAQTTLSGRMLIGPAWCISRFIASEMCAIRRGDRVIRRIWIRHGLGAAAVLAWVSVVCGMSPWVYLGIVYAATSLLLVRSFAEHRAEDDVCHRTAIVEKAPVLGLLYLHNNLHAAHHARPTLPWYRLPGWYAQHREALISRNGGLVYRGYGEIARRFLVRRHDMPQHPAGRVPGDPVATGGPAVALQAAAAPER</sequence>
<evidence type="ECO:0000313" key="3">
    <source>
        <dbReference type="EMBL" id="RAI00194.1"/>
    </source>
</evidence>
<keyword evidence="1" id="KW-1133">Transmembrane helix</keyword>
<evidence type="ECO:0000259" key="2">
    <source>
        <dbReference type="Pfam" id="PF00487"/>
    </source>
</evidence>
<dbReference type="Pfam" id="PF00487">
    <property type="entry name" value="FA_desaturase"/>
    <property type="match status" value="1"/>
</dbReference>
<name>A0A8B2NSR3_9HYPH</name>
<feature type="transmembrane region" description="Helical" evidence="1">
    <location>
        <begin position="41"/>
        <end position="61"/>
    </location>
</feature>
<dbReference type="Proteomes" id="UP000249590">
    <property type="component" value="Unassembled WGS sequence"/>
</dbReference>
<evidence type="ECO:0000313" key="4">
    <source>
        <dbReference type="Proteomes" id="UP000249590"/>
    </source>
</evidence>
<dbReference type="GO" id="GO:0006629">
    <property type="term" value="P:lipid metabolic process"/>
    <property type="evidence" value="ECO:0007669"/>
    <property type="project" value="InterPro"/>
</dbReference>
<evidence type="ECO:0000256" key="1">
    <source>
        <dbReference type="SAM" id="Phobius"/>
    </source>
</evidence>
<dbReference type="EMBL" id="QHHQ01000004">
    <property type="protein sequence ID" value="RAI00194.1"/>
    <property type="molecule type" value="Genomic_DNA"/>
</dbReference>
<accession>A0A8B2NSR3</accession>
<dbReference type="CDD" id="cd03509">
    <property type="entry name" value="DesA_FADS-like"/>
    <property type="match status" value="1"/>
</dbReference>
<feature type="transmembrane region" description="Helical" evidence="1">
    <location>
        <begin position="178"/>
        <end position="196"/>
    </location>
</feature>
<keyword evidence="1" id="KW-0472">Membrane</keyword>
<keyword evidence="4" id="KW-1185">Reference proteome</keyword>
<feature type="domain" description="Fatty acid desaturase" evidence="2">
    <location>
        <begin position="48"/>
        <end position="277"/>
    </location>
</feature>
<dbReference type="InterPro" id="IPR005804">
    <property type="entry name" value="FA_desaturase_dom"/>
</dbReference>
<gene>
    <name evidence="3" type="ORF">DLJ53_21020</name>
</gene>
<reference evidence="3 4" key="1">
    <citation type="submission" date="2018-05" db="EMBL/GenBank/DDBJ databases">
        <title>Acuticoccus sediminis sp. nov., isolated from deep-sea sediment of Indian Ocean.</title>
        <authorList>
            <person name="Liu X."/>
            <person name="Lai Q."/>
            <person name="Du Y."/>
            <person name="Sun F."/>
            <person name="Zhang X."/>
            <person name="Wang S."/>
            <person name="Shao Z."/>
        </authorList>
    </citation>
    <scope>NUCLEOTIDE SEQUENCE [LARGE SCALE GENOMIC DNA]</scope>
    <source>
        <strain evidence="3 4">PTG4-2</strain>
    </source>
</reference>
<organism evidence="3 4">
    <name type="scientific">Acuticoccus sediminis</name>
    <dbReference type="NCBI Taxonomy" id="2184697"/>
    <lineage>
        <taxon>Bacteria</taxon>
        <taxon>Pseudomonadati</taxon>
        <taxon>Pseudomonadota</taxon>
        <taxon>Alphaproteobacteria</taxon>
        <taxon>Hyphomicrobiales</taxon>
        <taxon>Amorphaceae</taxon>
        <taxon>Acuticoccus</taxon>
    </lineage>
</organism>
<protein>
    <submittedName>
        <fullName evidence="3">Fatty acid desaturase</fullName>
    </submittedName>
</protein>
<keyword evidence="1" id="KW-0812">Transmembrane</keyword>
<dbReference type="OrthoDB" id="784276at2"/>
<comment type="caution">
    <text evidence="3">The sequence shown here is derived from an EMBL/GenBank/DDBJ whole genome shotgun (WGS) entry which is preliminary data.</text>
</comment>